<accession>A0A4R6P3E2</accession>
<proteinExistence type="predicted"/>
<reference evidence="1 2" key="1">
    <citation type="submission" date="2019-03" db="EMBL/GenBank/DDBJ databases">
        <title>Genomic Encyclopedia of Type Strains, Phase IV (KMG-IV): sequencing the most valuable type-strain genomes for metagenomic binning, comparative biology and taxonomic classification.</title>
        <authorList>
            <person name="Goeker M."/>
        </authorList>
    </citation>
    <scope>NUCLEOTIDE SEQUENCE [LARGE SCALE GENOMIC DNA]</scope>
    <source>
        <strain evidence="1 2">DSM 44496</strain>
    </source>
</reference>
<organism evidence="1 2">
    <name type="scientific">Nocardia ignorata</name>
    <dbReference type="NCBI Taxonomy" id="145285"/>
    <lineage>
        <taxon>Bacteria</taxon>
        <taxon>Bacillati</taxon>
        <taxon>Actinomycetota</taxon>
        <taxon>Actinomycetes</taxon>
        <taxon>Mycobacteriales</taxon>
        <taxon>Nocardiaceae</taxon>
        <taxon>Nocardia</taxon>
    </lineage>
</organism>
<protein>
    <submittedName>
        <fullName evidence="1">Uncharacterized protein</fullName>
    </submittedName>
</protein>
<keyword evidence="2" id="KW-1185">Reference proteome</keyword>
<comment type="caution">
    <text evidence="1">The sequence shown here is derived from an EMBL/GenBank/DDBJ whole genome shotgun (WGS) entry which is preliminary data.</text>
</comment>
<evidence type="ECO:0000313" key="2">
    <source>
        <dbReference type="Proteomes" id="UP000295087"/>
    </source>
</evidence>
<evidence type="ECO:0000313" key="1">
    <source>
        <dbReference type="EMBL" id="TDP31470.1"/>
    </source>
</evidence>
<gene>
    <name evidence="1" type="ORF">DFR75_10875</name>
</gene>
<dbReference type="Proteomes" id="UP000295087">
    <property type="component" value="Unassembled WGS sequence"/>
</dbReference>
<dbReference type="AlphaFoldDB" id="A0A4R6P3E2"/>
<sequence>MPVEGSVAAADVAVFAGQAEIRDDRLVLETVCAYLELAVHNCAALAAVCEAGEVIAAPPQLARSVIENCARACWLIDDELASVPALNRLARTYIDHDTSAVDRKLAAQRLMGKDSPGYKGATQVFEAIRTEIKAVFPETVGANFNAPKTIHGQRNLSLTQTVVWFFDYLHRSRMASVDGVVAEGLYVHLSNQTHPTISTIRDRRRFIAHGEHFGTQNVVSLTELEKLVRLAVGSVQNALVLVHRYCGWPFDPDGEFEGLIDEIAPGLFSPDDPRPTP</sequence>
<dbReference type="EMBL" id="SNXK01000008">
    <property type="protein sequence ID" value="TDP31470.1"/>
    <property type="molecule type" value="Genomic_DNA"/>
</dbReference>
<name>A0A4R6P3E2_NOCIG</name>